<dbReference type="AlphaFoldDB" id="A0A815ZQ17"/>
<organism evidence="2 3">
    <name type="scientific">Adineta steineri</name>
    <dbReference type="NCBI Taxonomy" id="433720"/>
    <lineage>
        <taxon>Eukaryota</taxon>
        <taxon>Metazoa</taxon>
        <taxon>Spiralia</taxon>
        <taxon>Gnathifera</taxon>
        <taxon>Rotifera</taxon>
        <taxon>Eurotatoria</taxon>
        <taxon>Bdelloidea</taxon>
        <taxon>Adinetida</taxon>
        <taxon>Adinetidae</taxon>
        <taxon>Adineta</taxon>
    </lineage>
</organism>
<dbReference type="OrthoDB" id="9995545at2759"/>
<dbReference type="EMBL" id="CAJNOI010000654">
    <property type="protein sequence ID" value="CAF1324497.1"/>
    <property type="molecule type" value="Genomic_DNA"/>
</dbReference>
<reference evidence="2" key="1">
    <citation type="submission" date="2021-02" db="EMBL/GenBank/DDBJ databases">
        <authorList>
            <person name="Nowell W R."/>
        </authorList>
    </citation>
    <scope>NUCLEOTIDE SEQUENCE</scope>
</reference>
<name>A0A815ZQ17_9BILA</name>
<comment type="caution">
    <text evidence="2">The sequence shown here is derived from an EMBL/GenBank/DDBJ whole genome shotgun (WGS) entry which is preliminary data.</text>
</comment>
<keyword evidence="3" id="KW-1185">Reference proteome</keyword>
<evidence type="ECO:0000313" key="1">
    <source>
        <dbReference type="EMBL" id="CAF1324497.1"/>
    </source>
</evidence>
<evidence type="ECO:0000313" key="2">
    <source>
        <dbReference type="EMBL" id="CAF1586287.1"/>
    </source>
</evidence>
<sequence length="245" mass="28441">MEGLTIKQQNGFTYFVYDKPQENSEQRTVIIGENREDKQGNVIGYNCIYRYDITIGCWQRFPVEYSNLVYNRIRVSEYNEQLVTRIKPLDQQFSDLEQLSNQNKLTLPSIAKEERIPEDVVDYGSRSKLNSLAAPPVAPRQSRQNSACSVRYASSSTCSSTSCYRINPFTCSTKKKTFEKIVDIIKRRETITMFDLGLRFLRVYDGNFNYREGHEITYVDCSVGDIEPRLVLILNYKGQYTNVHI</sequence>
<protein>
    <submittedName>
        <fullName evidence="2">Uncharacterized protein</fullName>
    </submittedName>
</protein>
<accession>A0A815ZQ17</accession>
<dbReference type="Proteomes" id="UP000663877">
    <property type="component" value="Unassembled WGS sequence"/>
</dbReference>
<dbReference type="Proteomes" id="UP000663832">
    <property type="component" value="Unassembled WGS sequence"/>
</dbReference>
<proteinExistence type="predicted"/>
<gene>
    <name evidence="1" type="ORF">BJG266_LOCUS33532</name>
    <name evidence="2" type="ORF">QVE165_LOCUS50667</name>
</gene>
<evidence type="ECO:0000313" key="3">
    <source>
        <dbReference type="Proteomes" id="UP000663832"/>
    </source>
</evidence>
<dbReference type="EMBL" id="CAJNOM010001017">
    <property type="protein sequence ID" value="CAF1586287.1"/>
    <property type="molecule type" value="Genomic_DNA"/>
</dbReference>